<keyword evidence="1" id="KW-0812">Transmembrane</keyword>
<dbReference type="Proteomes" id="UP001060919">
    <property type="component" value="Chromosome"/>
</dbReference>
<proteinExistence type="predicted"/>
<organism evidence="2 3">
    <name type="scientific">Aureispira anguillae</name>
    <dbReference type="NCBI Taxonomy" id="2864201"/>
    <lineage>
        <taxon>Bacteria</taxon>
        <taxon>Pseudomonadati</taxon>
        <taxon>Bacteroidota</taxon>
        <taxon>Saprospiria</taxon>
        <taxon>Saprospirales</taxon>
        <taxon>Saprospiraceae</taxon>
        <taxon>Aureispira</taxon>
    </lineage>
</organism>
<protein>
    <recommendedName>
        <fullName evidence="4">Magnesium citrate secondary transporter</fullName>
    </recommendedName>
</protein>
<feature type="transmembrane region" description="Helical" evidence="1">
    <location>
        <begin position="64"/>
        <end position="82"/>
    </location>
</feature>
<evidence type="ECO:0000313" key="2">
    <source>
        <dbReference type="EMBL" id="BDS12253.1"/>
    </source>
</evidence>
<keyword evidence="1" id="KW-1133">Transmembrane helix</keyword>
<keyword evidence="1" id="KW-0472">Membrane</keyword>
<accession>A0A915YFM9</accession>
<feature type="transmembrane region" description="Helical" evidence="1">
    <location>
        <begin position="97"/>
        <end position="114"/>
    </location>
</feature>
<evidence type="ECO:0008006" key="4">
    <source>
        <dbReference type="Google" id="ProtNLM"/>
    </source>
</evidence>
<sequence>MGVLQNKVWQVCLLLFIGHQLTQKVLLWSIPLADNYLDTLLCMPILLGLILMERRFLWRRIKVYNFPLLDTIVSVAALAILYEEIFPVFFSGFTRDVWDYVSYALGACLFYFFINGGAYDRSHYLTSEAESKEKS</sequence>
<dbReference type="EMBL" id="AP026867">
    <property type="protein sequence ID" value="BDS12253.1"/>
    <property type="molecule type" value="Genomic_DNA"/>
</dbReference>
<feature type="transmembrane region" description="Helical" evidence="1">
    <location>
        <begin position="36"/>
        <end position="52"/>
    </location>
</feature>
<name>A0A915YFM9_9BACT</name>
<evidence type="ECO:0000313" key="3">
    <source>
        <dbReference type="Proteomes" id="UP001060919"/>
    </source>
</evidence>
<dbReference type="KEGG" id="aup:AsAng_0029720"/>
<dbReference type="RefSeq" id="WP_264793351.1">
    <property type="nucleotide sequence ID" value="NZ_AP026867.1"/>
</dbReference>
<gene>
    <name evidence="2" type="ORF">AsAng_0029720</name>
</gene>
<reference evidence="2" key="1">
    <citation type="submission" date="2022-09" db="EMBL/GenBank/DDBJ databases">
        <title>Aureispira anguillicida sp. nov., isolated from Leptocephalus of Japanese eel Anguilla japonica.</title>
        <authorList>
            <person name="Yuasa K."/>
            <person name="Mekata T."/>
            <person name="Ikunari K."/>
        </authorList>
    </citation>
    <scope>NUCLEOTIDE SEQUENCE</scope>
    <source>
        <strain evidence="2">EL160426</strain>
    </source>
</reference>
<keyword evidence="3" id="KW-1185">Reference proteome</keyword>
<dbReference type="AlphaFoldDB" id="A0A915YFM9"/>
<evidence type="ECO:0000256" key="1">
    <source>
        <dbReference type="SAM" id="Phobius"/>
    </source>
</evidence>